<dbReference type="PROSITE" id="PS00639">
    <property type="entry name" value="THIOL_PROTEASE_HIS"/>
    <property type="match status" value="1"/>
</dbReference>
<evidence type="ECO:0000256" key="5">
    <source>
        <dbReference type="ARBA" id="ARBA00023145"/>
    </source>
</evidence>
<evidence type="ECO:0000256" key="6">
    <source>
        <dbReference type="ARBA" id="ARBA00023157"/>
    </source>
</evidence>
<keyword evidence="2" id="KW-0645">Protease</keyword>
<dbReference type="PANTHER" id="PTHR12411">
    <property type="entry name" value="CYSTEINE PROTEASE FAMILY C1-RELATED"/>
    <property type="match status" value="1"/>
</dbReference>
<evidence type="ECO:0000256" key="4">
    <source>
        <dbReference type="ARBA" id="ARBA00022807"/>
    </source>
</evidence>
<dbReference type="SUPFAM" id="SSF54001">
    <property type="entry name" value="Cysteine proteinases"/>
    <property type="match status" value="1"/>
</dbReference>
<keyword evidence="4" id="KW-0788">Thiol protease</keyword>
<keyword evidence="3" id="KW-0378">Hydrolase</keyword>
<dbReference type="InterPro" id="IPR000169">
    <property type="entry name" value="Pept_cys_AS"/>
</dbReference>
<dbReference type="PROSITE" id="PS00139">
    <property type="entry name" value="THIOL_PROTEASE_CYS"/>
    <property type="match status" value="1"/>
</dbReference>
<evidence type="ECO:0000256" key="3">
    <source>
        <dbReference type="ARBA" id="ARBA00022801"/>
    </source>
</evidence>
<dbReference type="InterPro" id="IPR025661">
    <property type="entry name" value="Pept_asp_AS"/>
</dbReference>
<organism evidence="9 10">
    <name type="scientific">Ranatra chinensis</name>
    <dbReference type="NCBI Taxonomy" id="642074"/>
    <lineage>
        <taxon>Eukaryota</taxon>
        <taxon>Metazoa</taxon>
        <taxon>Ecdysozoa</taxon>
        <taxon>Arthropoda</taxon>
        <taxon>Hexapoda</taxon>
        <taxon>Insecta</taxon>
        <taxon>Pterygota</taxon>
        <taxon>Neoptera</taxon>
        <taxon>Paraneoptera</taxon>
        <taxon>Hemiptera</taxon>
        <taxon>Heteroptera</taxon>
        <taxon>Panheteroptera</taxon>
        <taxon>Nepomorpha</taxon>
        <taxon>Nepidae</taxon>
        <taxon>Ranatrinae</taxon>
        <taxon>Ranatra</taxon>
    </lineage>
</organism>
<keyword evidence="10" id="KW-1185">Reference proteome</keyword>
<evidence type="ECO:0000259" key="8">
    <source>
        <dbReference type="SMART" id="SM00848"/>
    </source>
</evidence>
<comment type="caution">
    <text evidence="9">The sequence shown here is derived from an EMBL/GenBank/DDBJ whole genome shotgun (WGS) entry which is preliminary data.</text>
</comment>
<dbReference type="GO" id="GO:0008234">
    <property type="term" value="F:cysteine-type peptidase activity"/>
    <property type="evidence" value="ECO:0007669"/>
    <property type="project" value="UniProtKB-KW"/>
</dbReference>
<dbReference type="CDD" id="cd02248">
    <property type="entry name" value="Peptidase_C1A"/>
    <property type="match status" value="1"/>
</dbReference>
<evidence type="ECO:0000313" key="10">
    <source>
        <dbReference type="Proteomes" id="UP001558652"/>
    </source>
</evidence>
<dbReference type="Proteomes" id="UP001558652">
    <property type="component" value="Unassembled WGS sequence"/>
</dbReference>
<dbReference type="PROSITE" id="PS00640">
    <property type="entry name" value="THIOL_PROTEASE_ASN"/>
    <property type="match status" value="1"/>
</dbReference>
<gene>
    <name evidence="9" type="ORF">AAG570_011236</name>
</gene>
<evidence type="ECO:0000313" key="9">
    <source>
        <dbReference type="EMBL" id="KAL1131622.1"/>
    </source>
</evidence>
<dbReference type="FunFam" id="3.90.70.10:FF:000006">
    <property type="entry name" value="Cathepsin S"/>
    <property type="match status" value="1"/>
</dbReference>
<dbReference type="SMART" id="SM00645">
    <property type="entry name" value="Pept_C1"/>
    <property type="match status" value="1"/>
</dbReference>
<dbReference type="PRINTS" id="PR00705">
    <property type="entry name" value="PAPAIN"/>
</dbReference>
<dbReference type="Pfam" id="PF08246">
    <property type="entry name" value="Inhibitor_I29"/>
    <property type="match status" value="1"/>
</dbReference>
<feature type="domain" description="Peptidase C1A papain C-terminal" evidence="7">
    <location>
        <begin position="66"/>
        <end position="281"/>
    </location>
</feature>
<reference evidence="9 10" key="1">
    <citation type="submission" date="2024-07" db="EMBL/GenBank/DDBJ databases">
        <title>Chromosome-level genome assembly of the water stick insect Ranatra chinensis (Heteroptera: Nepidae).</title>
        <authorList>
            <person name="Liu X."/>
        </authorList>
    </citation>
    <scope>NUCLEOTIDE SEQUENCE [LARGE SCALE GENOMIC DNA]</scope>
    <source>
        <strain evidence="9">Cailab_2021Rc</strain>
        <tissue evidence="9">Muscle</tissue>
    </source>
</reference>
<feature type="domain" description="Cathepsin propeptide inhibitor" evidence="8">
    <location>
        <begin position="2"/>
        <end position="40"/>
    </location>
</feature>
<evidence type="ECO:0000259" key="7">
    <source>
        <dbReference type="SMART" id="SM00645"/>
    </source>
</evidence>
<dbReference type="InterPro" id="IPR038765">
    <property type="entry name" value="Papain-like_cys_pep_sf"/>
</dbReference>
<dbReference type="InterPro" id="IPR013128">
    <property type="entry name" value="Peptidase_C1A"/>
</dbReference>
<evidence type="ECO:0000256" key="1">
    <source>
        <dbReference type="ARBA" id="ARBA00008455"/>
    </source>
</evidence>
<dbReference type="SMART" id="SM00848">
    <property type="entry name" value="Inhibitor_I29"/>
    <property type="match status" value="1"/>
</dbReference>
<evidence type="ECO:0000256" key="2">
    <source>
        <dbReference type="ARBA" id="ARBA00022670"/>
    </source>
</evidence>
<dbReference type="GO" id="GO:0006508">
    <property type="term" value="P:proteolysis"/>
    <property type="evidence" value="ECO:0007669"/>
    <property type="project" value="UniProtKB-KW"/>
</dbReference>
<evidence type="ECO:0008006" key="11">
    <source>
        <dbReference type="Google" id="ProtNLM"/>
    </source>
</evidence>
<dbReference type="InterPro" id="IPR039417">
    <property type="entry name" value="Peptidase_C1A_papain-like"/>
</dbReference>
<name>A0ABD0YWA3_9HEMI</name>
<dbReference type="EMBL" id="JBFDAA010000006">
    <property type="protein sequence ID" value="KAL1131622.1"/>
    <property type="molecule type" value="Genomic_DNA"/>
</dbReference>
<dbReference type="Gene3D" id="3.90.70.10">
    <property type="entry name" value="Cysteine proteinases"/>
    <property type="match status" value="1"/>
</dbReference>
<proteinExistence type="inferred from homology"/>
<dbReference type="Pfam" id="PF00112">
    <property type="entry name" value="Peptidase_C1"/>
    <property type="match status" value="1"/>
</dbReference>
<sequence length="282" mass="30463">MKIYFDNKKMIEEHNAKYQKGLVTYTMKMNHLGDLMNHEVISMYNGFRRDNTPVNGAKYVSSGKSLPASVDWRTKGAVTPIKDQGQCGSCWAFSAVGSLEGQHFLKTGKLVSLSEQNLVDCSGSYGNEGCNGGLMDQAFQYVKANGGLDTESSYSYTASDGRCKYNPANAGATCTGNVDINSGDENSLMDAVANVGPISVAIDAGHNSFQFYSTGVYSEPECSSTFLDHGVLAVGYGTENGQDYWLVKNSWGTVWGESGYIKMTRNKSNQCGIATTASYPTV</sequence>
<dbReference type="InterPro" id="IPR025660">
    <property type="entry name" value="Pept_his_AS"/>
</dbReference>
<accession>A0ABD0YWA3</accession>
<dbReference type="InterPro" id="IPR013201">
    <property type="entry name" value="Prot_inhib_I29"/>
</dbReference>
<keyword evidence="6" id="KW-1015">Disulfide bond</keyword>
<protein>
    <recommendedName>
        <fullName evidence="11">Cathepsin L</fullName>
    </recommendedName>
</protein>
<comment type="similarity">
    <text evidence="1">Belongs to the peptidase C1 family.</text>
</comment>
<dbReference type="AlphaFoldDB" id="A0ABD0YWA3"/>
<dbReference type="InterPro" id="IPR000668">
    <property type="entry name" value="Peptidase_C1A_C"/>
</dbReference>
<keyword evidence="5" id="KW-0865">Zymogen</keyword>